<keyword evidence="5 7" id="KW-1133">Transmembrane helix</keyword>
<evidence type="ECO:0000259" key="8">
    <source>
        <dbReference type="PROSITE" id="PS50893"/>
    </source>
</evidence>
<evidence type="ECO:0000313" key="11">
    <source>
        <dbReference type="Proteomes" id="UP001329430"/>
    </source>
</evidence>
<dbReference type="Gene3D" id="3.40.50.300">
    <property type="entry name" value="P-loop containing nucleotide triphosphate hydrolases"/>
    <property type="match status" value="2"/>
</dbReference>
<dbReference type="InterPro" id="IPR047817">
    <property type="entry name" value="ABC2_TM_bact-type"/>
</dbReference>
<dbReference type="PROSITE" id="PS50893">
    <property type="entry name" value="ABC_TRANSPORTER_2"/>
    <property type="match status" value="2"/>
</dbReference>
<accession>A0AAN7VVT9</accession>
<dbReference type="PANTHER" id="PTHR43038">
    <property type="entry name" value="ATP-BINDING CASSETTE, SUB-FAMILY H, MEMBER 1"/>
    <property type="match status" value="1"/>
</dbReference>
<reference evidence="10 11" key="1">
    <citation type="journal article" date="2024" name="Insects">
        <title>An Improved Chromosome-Level Genome Assembly of the Firefly Pyrocoelia pectoralis.</title>
        <authorList>
            <person name="Fu X."/>
            <person name="Meyer-Rochow V.B."/>
            <person name="Ballantyne L."/>
            <person name="Zhu X."/>
        </authorList>
    </citation>
    <scope>NUCLEOTIDE SEQUENCE [LARGE SCALE GENOMIC DNA]</scope>
    <source>
        <strain evidence="10">XCY_ONT2</strain>
    </source>
</reference>
<gene>
    <name evidence="10" type="ORF">RI129_001563</name>
</gene>
<dbReference type="InterPro" id="IPR003593">
    <property type="entry name" value="AAA+_ATPase"/>
</dbReference>
<feature type="transmembrane region" description="Helical" evidence="7">
    <location>
        <begin position="531"/>
        <end position="553"/>
    </location>
</feature>
<dbReference type="InterPro" id="IPR003439">
    <property type="entry name" value="ABC_transporter-like_ATP-bd"/>
</dbReference>
<evidence type="ECO:0000313" key="10">
    <source>
        <dbReference type="EMBL" id="KAK5650534.1"/>
    </source>
</evidence>
<evidence type="ECO:0000256" key="1">
    <source>
        <dbReference type="ARBA" id="ARBA00004141"/>
    </source>
</evidence>
<dbReference type="PROSITE" id="PS00211">
    <property type="entry name" value="ABC_TRANSPORTER_1"/>
    <property type="match status" value="1"/>
</dbReference>
<feature type="transmembrane region" description="Helical" evidence="7">
    <location>
        <begin position="573"/>
        <end position="600"/>
    </location>
</feature>
<feature type="transmembrane region" description="Helical" evidence="7">
    <location>
        <begin position="1362"/>
        <end position="1384"/>
    </location>
</feature>
<dbReference type="PROSITE" id="PS51012">
    <property type="entry name" value="ABC_TM2"/>
    <property type="match status" value="1"/>
</dbReference>
<dbReference type="CDD" id="cd03230">
    <property type="entry name" value="ABC_DR_subfamily_A"/>
    <property type="match status" value="1"/>
</dbReference>
<dbReference type="InterPro" id="IPR013525">
    <property type="entry name" value="ABC2_TM"/>
</dbReference>
<dbReference type="GO" id="GO:0016887">
    <property type="term" value="F:ATP hydrolysis activity"/>
    <property type="evidence" value="ECO:0007669"/>
    <property type="project" value="InterPro"/>
</dbReference>
<dbReference type="PANTHER" id="PTHR43038:SF3">
    <property type="entry name" value="ABC TRANSPORTER G FAMILY MEMBER 20 ISOFORM X1"/>
    <property type="match status" value="1"/>
</dbReference>
<dbReference type="InterPro" id="IPR017871">
    <property type="entry name" value="ABC_transporter-like_CS"/>
</dbReference>
<feature type="transmembrane region" description="Helical" evidence="7">
    <location>
        <begin position="352"/>
        <end position="371"/>
    </location>
</feature>
<feature type="transmembrane region" description="Helical" evidence="7">
    <location>
        <begin position="640"/>
        <end position="660"/>
    </location>
</feature>
<dbReference type="EMBL" id="JAVRBK010000001">
    <property type="protein sequence ID" value="KAK5650534.1"/>
    <property type="molecule type" value="Genomic_DNA"/>
</dbReference>
<name>A0AAN7VVT9_9COLE</name>
<feature type="transmembrane region" description="Helical" evidence="7">
    <location>
        <begin position="1305"/>
        <end position="1324"/>
    </location>
</feature>
<evidence type="ECO:0000256" key="5">
    <source>
        <dbReference type="ARBA" id="ARBA00022989"/>
    </source>
</evidence>
<dbReference type="InterPro" id="IPR027417">
    <property type="entry name" value="P-loop_NTPase"/>
</dbReference>
<feature type="transmembrane region" description="Helical" evidence="7">
    <location>
        <begin position="612"/>
        <end position="634"/>
    </location>
</feature>
<evidence type="ECO:0000256" key="4">
    <source>
        <dbReference type="ARBA" id="ARBA00022840"/>
    </source>
</evidence>
<dbReference type="SMART" id="SM00382">
    <property type="entry name" value="AAA"/>
    <property type="match status" value="2"/>
</dbReference>
<comment type="caution">
    <text evidence="10">The sequence shown here is derived from an EMBL/GenBank/DDBJ whole genome shotgun (WGS) entry which is preliminary data.</text>
</comment>
<evidence type="ECO:0000256" key="3">
    <source>
        <dbReference type="ARBA" id="ARBA00022741"/>
    </source>
</evidence>
<dbReference type="SUPFAM" id="SSF52540">
    <property type="entry name" value="P-loop containing nucleoside triphosphate hydrolases"/>
    <property type="match status" value="2"/>
</dbReference>
<dbReference type="GO" id="GO:0140359">
    <property type="term" value="F:ABC-type transporter activity"/>
    <property type="evidence" value="ECO:0007669"/>
    <property type="project" value="InterPro"/>
</dbReference>
<comment type="subcellular location">
    <subcellularLocation>
        <location evidence="1">Membrane</location>
        <topology evidence="1">Multi-pass membrane protein</topology>
    </subcellularLocation>
</comment>
<feature type="transmembrane region" description="Helical" evidence="7">
    <location>
        <begin position="1238"/>
        <end position="1264"/>
    </location>
</feature>
<feature type="domain" description="ABC transporter" evidence="8">
    <location>
        <begin position="724"/>
        <end position="957"/>
    </location>
</feature>
<keyword evidence="6 7" id="KW-0472">Membrane</keyword>
<feature type="transmembrane region" description="Helical" evidence="7">
    <location>
        <begin position="1005"/>
        <end position="1025"/>
    </location>
</feature>
<keyword evidence="2 7" id="KW-0812">Transmembrane</keyword>
<feature type="domain" description="ABC transmembrane type-2" evidence="9">
    <location>
        <begin position="1139"/>
        <end position="1387"/>
    </location>
</feature>
<evidence type="ECO:0000259" key="9">
    <source>
        <dbReference type="PROSITE" id="PS51012"/>
    </source>
</evidence>
<evidence type="ECO:0000256" key="2">
    <source>
        <dbReference type="ARBA" id="ARBA00022692"/>
    </source>
</evidence>
<keyword evidence="4" id="KW-0067">ATP-binding</keyword>
<proteinExistence type="predicted"/>
<organism evidence="10 11">
    <name type="scientific">Pyrocoelia pectoralis</name>
    <dbReference type="NCBI Taxonomy" id="417401"/>
    <lineage>
        <taxon>Eukaryota</taxon>
        <taxon>Metazoa</taxon>
        <taxon>Ecdysozoa</taxon>
        <taxon>Arthropoda</taxon>
        <taxon>Hexapoda</taxon>
        <taxon>Insecta</taxon>
        <taxon>Pterygota</taxon>
        <taxon>Neoptera</taxon>
        <taxon>Endopterygota</taxon>
        <taxon>Coleoptera</taxon>
        <taxon>Polyphaga</taxon>
        <taxon>Elateriformia</taxon>
        <taxon>Elateroidea</taxon>
        <taxon>Lampyridae</taxon>
        <taxon>Lampyrinae</taxon>
        <taxon>Pyrocoelia</taxon>
    </lineage>
</organism>
<feature type="domain" description="ABC transporter" evidence="8">
    <location>
        <begin position="55"/>
        <end position="289"/>
    </location>
</feature>
<feature type="transmembrane region" description="Helical" evidence="7">
    <location>
        <begin position="1391"/>
        <end position="1412"/>
    </location>
</feature>
<dbReference type="GO" id="GO:0005524">
    <property type="term" value="F:ATP binding"/>
    <property type="evidence" value="ECO:0007669"/>
    <property type="project" value="UniProtKB-KW"/>
</dbReference>
<keyword evidence="11" id="KW-1185">Reference proteome</keyword>
<dbReference type="Proteomes" id="UP001329430">
    <property type="component" value="Chromosome 1"/>
</dbReference>
<feature type="transmembrane region" description="Helical" evidence="7">
    <location>
        <begin position="1197"/>
        <end position="1217"/>
    </location>
</feature>
<sequence length="1421" mass="158527">MPLLTLINYIQVEVTVVVQFDCGLICDHSNWCLKSSNMTNVIESIGCTNVQEVIVIVSNACKHYGSRNKTIHVLRNLNMTVPKGVIYGLLGSSGCGKTTLLNCMIGMKKLNSGEIWVMGGAPGTKESKVPGPKIGYMPQSVGVQLEFTTRETMQYFGAIAGLSSEKIKEKINFLMKLLMLPDVDKPLRNLSGGEQRRISFAVALMHDPELLILDEPTVGLDPILRESIWNHLLNLTTRGSVTVILTTHYIDEARHANTVALLRDGHLLCEEAPDILLSRLSVTTLEDAFLVLCDKQCKQTTHSQIVKPSNENNNYAHLVKHQRTTCETKDKRSHLKPLLRKNLLWLLKSPELILFSIVVPVLQVLIFHLAIGHDPTKLTFAISNYETNLTNCSVPTCESDLLSCNFLHYLQTPKISLLHFHNEQGALQAVFRGNVDASIFFKHNYTLALKERLELSSKLHHWDASHSSIDIVRDVITYNIPLFVKKEIFNKFNEFIGDYLESCGKERNILSLPIKWNEHIYGQDLPDFTQFAVPALVLSGISFFSAIAIASTLLTEFQSGVTERTLVLGVGHFYIVMSHLVTEFALTTCHIAAVFVFLFFVMQIPLQGSMLLILLMFLLMALWGLGFGVVLATVCTSDSAATYVIIGSFFPAGVLSGLVWPVEGMPKIIQIIATILPFAGIADSTRSILQRGWDLTNPQLYISNKEMEGGVIELKPTSTNIPTVVIRNAVKYYGTKRKISVLENLNMTVPKGVIYGLLGSSGCGKTTLLSCILGQKLLNSGKLWVMGGAPGTKQSKVPGPQVGYMPQLNGVQPEFTISETITYFGRIAGMSLSEIDKKLNELKTILILPNLDKRIGSLSGGEQRRVSFTIALLHQPELVILDEPTVGLDPLIRENIWRYLYEITSIHEITVILTTHYIDETRKANMVGLLRHGSILAEDSPDHLLRQLEVNTLEEAFLHLSKYQNQNRIVYSSECNEVLSSGLGQSTPKKTISIGRHLKPMITKIFFWFTKHPALLIITILIPFLQVLTFDIGVGHDPFNLNLAVANDETHIAHCPKLQCNGVNLSCHFLNYLKEKTFILKEYNSEKEAIDSVLHGSTYASIYFKPNYSSALHNRIYNKKVSQLALEDSTIEVFRDLSVYNIAVFIKVEMLVTLKKFIEDYMVVCNSTTRSISVPIHWNDPIYGKHLPDFAEFATPAMLLMGLVFFVAWATASLLLIERGDGITERMLVMGVKPVTIILSHLISECVIVLFQLALLLPYCFFIIKLPLTGSLALVALIISSTTLLGMSFGLFLSSTCSSDFSAGLIVMGTFFPIGILSGIIWPVEGMPHIVQKLAAMLPFLGMCDSFRSVLQRGWDLTHPQIYWSFICVSLWTISLVICAIICLKIKKRSFYKVFLFHSPTGCIFICEVIYVTHCLLLKPL</sequence>
<dbReference type="Pfam" id="PF12698">
    <property type="entry name" value="ABC2_membrane_3"/>
    <property type="match status" value="2"/>
</dbReference>
<dbReference type="GO" id="GO:0016020">
    <property type="term" value="C:membrane"/>
    <property type="evidence" value="ECO:0007669"/>
    <property type="project" value="UniProtKB-SubCell"/>
</dbReference>
<dbReference type="Pfam" id="PF00005">
    <property type="entry name" value="ABC_tran"/>
    <property type="match status" value="2"/>
</dbReference>
<evidence type="ECO:0000256" key="7">
    <source>
        <dbReference type="SAM" id="Phobius"/>
    </source>
</evidence>
<keyword evidence="3" id="KW-0547">Nucleotide-binding</keyword>
<feature type="transmembrane region" description="Helical" evidence="7">
    <location>
        <begin position="1270"/>
        <end position="1293"/>
    </location>
</feature>
<evidence type="ECO:0000256" key="6">
    <source>
        <dbReference type="ARBA" id="ARBA00023136"/>
    </source>
</evidence>
<protein>
    <submittedName>
        <fullName evidence="10">Uncharacterized protein</fullName>
    </submittedName>
</protein>